<dbReference type="AlphaFoldDB" id="A0A210QDG6"/>
<name>A0A210QDG6_MIZYE</name>
<dbReference type="Proteomes" id="UP000242188">
    <property type="component" value="Unassembled WGS sequence"/>
</dbReference>
<reference evidence="1 2" key="1">
    <citation type="journal article" date="2017" name="Nat. Ecol. Evol.">
        <title>Scallop genome provides insights into evolution of bilaterian karyotype and development.</title>
        <authorList>
            <person name="Wang S."/>
            <person name="Zhang J."/>
            <person name="Jiao W."/>
            <person name="Li J."/>
            <person name="Xun X."/>
            <person name="Sun Y."/>
            <person name="Guo X."/>
            <person name="Huan P."/>
            <person name="Dong B."/>
            <person name="Zhang L."/>
            <person name="Hu X."/>
            <person name="Sun X."/>
            <person name="Wang J."/>
            <person name="Zhao C."/>
            <person name="Wang Y."/>
            <person name="Wang D."/>
            <person name="Huang X."/>
            <person name="Wang R."/>
            <person name="Lv J."/>
            <person name="Li Y."/>
            <person name="Zhang Z."/>
            <person name="Liu B."/>
            <person name="Lu W."/>
            <person name="Hui Y."/>
            <person name="Liang J."/>
            <person name="Zhou Z."/>
            <person name="Hou R."/>
            <person name="Li X."/>
            <person name="Liu Y."/>
            <person name="Li H."/>
            <person name="Ning X."/>
            <person name="Lin Y."/>
            <person name="Zhao L."/>
            <person name="Xing Q."/>
            <person name="Dou J."/>
            <person name="Li Y."/>
            <person name="Mao J."/>
            <person name="Guo H."/>
            <person name="Dou H."/>
            <person name="Li T."/>
            <person name="Mu C."/>
            <person name="Jiang W."/>
            <person name="Fu Q."/>
            <person name="Fu X."/>
            <person name="Miao Y."/>
            <person name="Liu J."/>
            <person name="Yu Q."/>
            <person name="Li R."/>
            <person name="Liao H."/>
            <person name="Li X."/>
            <person name="Kong Y."/>
            <person name="Jiang Z."/>
            <person name="Chourrout D."/>
            <person name="Li R."/>
            <person name="Bao Z."/>
        </authorList>
    </citation>
    <scope>NUCLEOTIDE SEQUENCE [LARGE SCALE GENOMIC DNA]</scope>
    <source>
        <strain evidence="1 2">PY_sf001</strain>
    </source>
</reference>
<evidence type="ECO:0000313" key="2">
    <source>
        <dbReference type="Proteomes" id="UP000242188"/>
    </source>
</evidence>
<sequence length="202" mass="22400">MELRNTPITGIELSPSQLLLGRATRTTLPVKRTQLNPLGFEPCAIKSSLEEQKARQKVYFDRGTHSLPPLHVGDNIRFIPPNVNQASLAPGKVVGKTSTPRSYIVEHEGGKVRRNRRDLFHTKENFADITTQKSIPIDDVISDDVTPSNDIKLSNESKCTESPSVVNVNKNVKCADSASVQNVKFSRVSGREIKVPPRFKDS</sequence>
<organism evidence="1 2">
    <name type="scientific">Mizuhopecten yessoensis</name>
    <name type="common">Japanese scallop</name>
    <name type="synonym">Patinopecten yessoensis</name>
    <dbReference type="NCBI Taxonomy" id="6573"/>
    <lineage>
        <taxon>Eukaryota</taxon>
        <taxon>Metazoa</taxon>
        <taxon>Spiralia</taxon>
        <taxon>Lophotrochozoa</taxon>
        <taxon>Mollusca</taxon>
        <taxon>Bivalvia</taxon>
        <taxon>Autobranchia</taxon>
        <taxon>Pteriomorphia</taxon>
        <taxon>Pectinida</taxon>
        <taxon>Pectinoidea</taxon>
        <taxon>Pectinidae</taxon>
        <taxon>Mizuhopecten</taxon>
    </lineage>
</organism>
<comment type="caution">
    <text evidence="1">The sequence shown here is derived from an EMBL/GenBank/DDBJ whole genome shotgun (WGS) entry which is preliminary data.</text>
</comment>
<proteinExistence type="predicted"/>
<accession>A0A210QDG6</accession>
<keyword evidence="2" id="KW-1185">Reference proteome</keyword>
<evidence type="ECO:0000313" key="1">
    <source>
        <dbReference type="EMBL" id="OWF46780.1"/>
    </source>
</evidence>
<gene>
    <name evidence="1" type="ORF">KP79_PYT26220</name>
</gene>
<dbReference type="OrthoDB" id="444601at2759"/>
<dbReference type="PANTHER" id="PTHR33244">
    <property type="entry name" value="INTEGRASE CATALYTIC DOMAIN-CONTAINING PROTEIN-RELATED"/>
    <property type="match status" value="1"/>
</dbReference>
<protein>
    <submittedName>
        <fullName evidence="1">Uncharacterized protein</fullName>
    </submittedName>
</protein>
<dbReference type="PANTHER" id="PTHR33244:SF3">
    <property type="entry name" value="PEPTIDASE A2 DOMAIN-CONTAINING PROTEIN"/>
    <property type="match status" value="1"/>
</dbReference>
<dbReference type="EMBL" id="NEDP02004085">
    <property type="protein sequence ID" value="OWF46780.1"/>
    <property type="molecule type" value="Genomic_DNA"/>
</dbReference>